<dbReference type="Gene3D" id="3.20.20.150">
    <property type="entry name" value="Divalent-metal-dependent TIM barrel enzymes"/>
    <property type="match status" value="1"/>
</dbReference>
<keyword evidence="3" id="KW-0413">Isomerase</keyword>
<evidence type="ECO:0000313" key="4">
    <source>
        <dbReference type="Proteomes" id="UP001485459"/>
    </source>
</evidence>
<accession>A0ABZ2YLW7</accession>
<protein>
    <submittedName>
        <fullName evidence="3">Sugar phosphate isomerase/epimerase family protein</fullName>
    </submittedName>
</protein>
<dbReference type="InterPro" id="IPR036237">
    <property type="entry name" value="Xyl_isomerase-like_sf"/>
</dbReference>
<gene>
    <name evidence="3" type="ORF">WJU16_20150</name>
</gene>
<sequence length="287" mass="31419">MKIYVHLLLISLSCLPFLQSNAQQKGLPGIGVCTSYENDSLLAAAGFAYIESGARFLFGPSVPDSSYNRTLSRMHAMKLQGGVCNSFIPNDIRLTGAEASEKRILGYVDSLMQRASKAGIKIIVFGSAGARKLAEGQDSATALRELIAISRKMAGVAAKYDVIIAMENLNSGEDNFINTLDIVTHIVKSVNHSHFRITVDIFHMLRQGERPEAILPAAPWLVHCHIAENAGRRAPGTAGEDFTPYLAMLKKANYKGRISMECGWKNMPEECRPALAYLQKQLTAAYK</sequence>
<dbReference type="EMBL" id="CP149822">
    <property type="protein sequence ID" value="WZN40282.1"/>
    <property type="molecule type" value="Genomic_DNA"/>
</dbReference>
<dbReference type="PANTHER" id="PTHR12110">
    <property type="entry name" value="HYDROXYPYRUVATE ISOMERASE"/>
    <property type="match status" value="1"/>
</dbReference>
<keyword evidence="4" id="KW-1185">Reference proteome</keyword>
<dbReference type="RefSeq" id="WP_341835205.1">
    <property type="nucleotide sequence ID" value="NZ_CP149822.1"/>
</dbReference>
<dbReference type="GO" id="GO:0016853">
    <property type="term" value="F:isomerase activity"/>
    <property type="evidence" value="ECO:0007669"/>
    <property type="project" value="UniProtKB-KW"/>
</dbReference>
<feature type="domain" description="Xylose isomerase-like TIM barrel" evidence="2">
    <location>
        <begin position="41"/>
        <end position="279"/>
    </location>
</feature>
<feature type="chain" id="PRO_5046252980" evidence="1">
    <location>
        <begin position="23"/>
        <end position="287"/>
    </location>
</feature>
<reference evidence="4" key="1">
    <citation type="submission" date="2024-03" db="EMBL/GenBank/DDBJ databases">
        <title>Chitinophaga horti sp. nov., isolated from garden soil.</title>
        <authorList>
            <person name="Lee D.S."/>
            <person name="Han D.M."/>
            <person name="Baek J.H."/>
            <person name="Choi D.G."/>
            <person name="Jeon J.H."/>
            <person name="Jeon C.O."/>
        </authorList>
    </citation>
    <scope>NUCLEOTIDE SEQUENCE [LARGE SCALE GENOMIC DNA]</scope>
    <source>
        <strain evidence="4">GPA1</strain>
    </source>
</reference>
<dbReference type="InterPro" id="IPR013022">
    <property type="entry name" value="Xyl_isomerase-like_TIM-brl"/>
</dbReference>
<keyword evidence="1" id="KW-0732">Signal</keyword>
<organism evidence="3 4">
    <name type="scientific">Chitinophaga pollutisoli</name>
    <dbReference type="NCBI Taxonomy" id="3133966"/>
    <lineage>
        <taxon>Bacteria</taxon>
        <taxon>Pseudomonadati</taxon>
        <taxon>Bacteroidota</taxon>
        <taxon>Chitinophagia</taxon>
        <taxon>Chitinophagales</taxon>
        <taxon>Chitinophagaceae</taxon>
        <taxon>Chitinophaga</taxon>
    </lineage>
</organism>
<evidence type="ECO:0000256" key="1">
    <source>
        <dbReference type="SAM" id="SignalP"/>
    </source>
</evidence>
<dbReference type="InterPro" id="IPR050312">
    <property type="entry name" value="IolE/XylAMocC-like"/>
</dbReference>
<dbReference type="SUPFAM" id="SSF51658">
    <property type="entry name" value="Xylose isomerase-like"/>
    <property type="match status" value="1"/>
</dbReference>
<feature type="signal peptide" evidence="1">
    <location>
        <begin position="1"/>
        <end position="22"/>
    </location>
</feature>
<dbReference type="Proteomes" id="UP001485459">
    <property type="component" value="Chromosome"/>
</dbReference>
<evidence type="ECO:0000313" key="3">
    <source>
        <dbReference type="EMBL" id="WZN40282.1"/>
    </source>
</evidence>
<dbReference type="PANTHER" id="PTHR12110:SF21">
    <property type="entry name" value="XYLOSE ISOMERASE-LIKE TIM BARREL DOMAIN-CONTAINING PROTEIN"/>
    <property type="match status" value="1"/>
</dbReference>
<name>A0ABZ2YLW7_9BACT</name>
<proteinExistence type="predicted"/>
<evidence type="ECO:0000259" key="2">
    <source>
        <dbReference type="Pfam" id="PF01261"/>
    </source>
</evidence>
<dbReference type="Pfam" id="PF01261">
    <property type="entry name" value="AP_endonuc_2"/>
    <property type="match status" value="1"/>
</dbReference>